<dbReference type="InterPro" id="IPR037651">
    <property type="entry name" value="Swc3"/>
</dbReference>
<feature type="compositionally biased region" description="Polar residues" evidence="1">
    <location>
        <begin position="448"/>
        <end position="461"/>
    </location>
</feature>
<organism evidence="3 4">
    <name type="scientific">Neodothiora populina</name>
    <dbReference type="NCBI Taxonomy" id="2781224"/>
    <lineage>
        <taxon>Eukaryota</taxon>
        <taxon>Fungi</taxon>
        <taxon>Dikarya</taxon>
        <taxon>Ascomycota</taxon>
        <taxon>Pezizomycotina</taxon>
        <taxon>Dothideomycetes</taxon>
        <taxon>Dothideomycetidae</taxon>
        <taxon>Dothideales</taxon>
        <taxon>Dothioraceae</taxon>
        <taxon>Neodothiora</taxon>
    </lineage>
</organism>
<feature type="region of interest" description="Disordered" evidence="1">
    <location>
        <begin position="373"/>
        <end position="477"/>
    </location>
</feature>
<evidence type="ECO:0000259" key="2">
    <source>
        <dbReference type="Pfam" id="PF24707"/>
    </source>
</evidence>
<feature type="compositionally biased region" description="Pro residues" evidence="1">
    <location>
        <begin position="276"/>
        <end position="285"/>
    </location>
</feature>
<accession>A0ABR3P6I8</accession>
<feature type="compositionally biased region" description="Basic and acidic residues" evidence="1">
    <location>
        <begin position="663"/>
        <end position="674"/>
    </location>
</feature>
<dbReference type="InterPro" id="IPR057558">
    <property type="entry name" value="Swc3_dom"/>
</dbReference>
<dbReference type="GeneID" id="95980119"/>
<dbReference type="Pfam" id="PF24707">
    <property type="entry name" value="Swc3"/>
    <property type="match status" value="1"/>
</dbReference>
<feature type="compositionally biased region" description="Pro residues" evidence="1">
    <location>
        <begin position="310"/>
        <end position="323"/>
    </location>
</feature>
<dbReference type="Proteomes" id="UP001562354">
    <property type="component" value="Unassembled WGS sequence"/>
</dbReference>
<feature type="domain" description="SWR1-complex protein 3" evidence="2">
    <location>
        <begin position="64"/>
        <end position="156"/>
    </location>
</feature>
<dbReference type="PANTHER" id="PTHR28108">
    <property type="entry name" value="SWR1-COMPLEX PROTEIN 3"/>
    <property type="match status" value="1"/>
</dbReference>
<proteinExistence type="predicted"/>
<name>A0ABR3P6I8_9PEZI</name>
<feature type="compositionally biased region" description="Polar residues" evidence="1">
    <location>
        <begin position="173"/>
        <end position="185"/>
    </location>
</feature>
<feature type="region of interest" description="Disordered" evidence="1">
    <location>
        <begin position="526"/>
        <end position="556"/>
    </location>
</feature>
<gene>
    <name evidence="3" type="ORF">AAFC00_006420</name>
</gene>
<comment type="caution">
    <text evidence="3">The sequence shown here is derived from an EMBL/GenBank/DDBJ whole genome shotgun (WGS) entry which is preliminary data.</text>
</comment>
<evidence type="ECO:0000313" key="3">
    <source>
        <dbReference type="EMBL" id="KAL1297905.1"/>
    </source>
</evidence>
<feature type="compositionally biased region" description="Basic and acidic residues" evidence="1">
    <location>
        <begin position="619"/>
        <end position="656"/>
    </location>
</feature>
<feature type="compositionally biased region" description="Low complexity" evidence="1">
    <location>
        <begin position="186"/>
        <end position="214"/>
    </location>
</feature>
<evidence type="ECO:0000256" key="1">
    <source>
        <dbReference type="SAM" id="MobiDB-lite"/>
    </source>
</evidence>
<feature type="region of interest" description="Disordered" evidence="1">
    <location>
        <begin position="1"/>
        <end position="79"/>
    </location>
</feature>
<feature type="compositionally biased region" description="Pro residues" evidence="1">
    <location>
        <begin position="428"/>
        <end position="442"/>
    </location>
</feature>
<feature type="compositionally biased region" description="Low complexity" evidence="1">
    <location>
        <begin position="286"/>
        <end position="309"/>
    </location>
</feature>
<feature type="region of interest" description="Disordered" evidence="1">
    <location>
        <begin position="111"/>
        <end position="132"/>
    </location>
</feature>
<keyword evidence="4" id="KW-1185">Reference proteome</keyword>
<feature type="region of interest" description="Disordered" evidence="1">
    <location>
        <begin position="617"/>
        <end position="790"/>
    </location>
</feature>
<feature type="compositionally biased region" description="Polar residues" evidence="1">
    <location>
        <begin position="415"/>
        <end position="426"/>
    </location>
</feature>
<evidence type="ECO:0000313" key="4">
    <source>
        <dbReference type="Proteomes" id="UP001562354"/>
    </source>
</evidence>
<feature type="compositionally biased region" description="Basic residues" evidence="1">
    <location>
        <begin position="1"/>
        <end position="10"/>
    </location>
</feature>
<dbReference type="RefSeq" id="XP_069197587.1">
    <property type="nucleotide sequence ID" value="XM_069346373.1"/>
</dbReference>
<dbReference type="PANTHER" id="PTHR28108:SF1">
    <property type="entry name" value="SWR1-COMPLEX PROTEIN 3"/>
    <property type="match status" value="1"/>
</dbReference>
<protein>
    <recommendedName>
        <fullName evidence="2">SWR1-complex protein 3 domain-containing protein</fullName>
    </recommendedName>
</protein>
<dbReference type="EMBL" id="JBFMKM010000014">
    <property type="protein sequence ID" value="KAL1297905.1"/>
    <property type="molecule type" value="Genomic_DNA"/>
</dbReference>
<feature type="region of interest" description="Disordered" evidence="1">
    <location>
        <begin position="163"/>
        <end position="333"/>
    </location>
</feature>
<feature type="compositionally biased region" description="Low complexity" evidence="1">
    <location>
        <begin position="386"/>
        <end position="395"/>
    </location>
</feature>
<feature type="compositionally biased region" description="Basic and acidic residues" evidence="1">
    <location>
        <begin position="533"/>
        <end position="547"/>
    </location>
</feature>
<reference evidence="3 4" key="1">
    <citation type="submission" date="2024-07" db="EMBL/GenBank/DDBJ databases">
        <title>Draft sequence of the Neodothiora populina.</title>
        <authorList>
            <person name="Drown D.D."/>
            <person name="Schuette U.S."/>
            <person name="Buechlein A.B."/>
            <person name="Rusch D.R."/>
            <person name="Winton L.W."/>
            <person name="Adams G.A."/>
        </authorList>
    </citation>
    <scope>NUCLEOTIDE SEQUENCE [LARGE SCALE GENOMIC DNA]</scope>
    <source>
        <strain evidence="3 4">CPC 39397</strain>
    </source>
</reference>
<sequence length="790" mass="86582">MAEKKRRVGRPAKNPPETKKAKTSRQATPAKAPTPKEPTPVPEVVEIVREPTPLPDKVSETKPLPTLSEAQPLDRPDEEYQSINASGVLLASLERSRQKWVSGYFLDKYWTKTSTRKDAPPPPPNNPQRTWMKDIGTCTITIEPLILDATVFYVKEPGMAGPVAQYHPPAQRQGHQPQSKAQNKAQPVSQPPSQLQPLPQTKHQPQLQPQAQSQPPAPSPYGTPYRQQPTVQHGHPSNLYQSRPLPPNMASPTTHTTAGDGRVLPPVVSKNNQPPHAAPRPPPPAQQHQQQQQQQQQPQPKVQQQYMATPAPPPPPPAKPSPDPVIQMLATRASSDHELKSLMKVVATGNANQEQLRIFQRHIDELTAIINRNKAQQPPPPPLPPQQQSQHYQPPSRCSMPGTPTYAGTYGSGAPSRTSTPLSAPQPQLLPRPGPVATPPPVQHQKHANQYTVNQSHSKPQTHVPHPPPQKHYPPAQQPSLPIVLEFQGPGASPDRFRFPEYSILEFLSPHMLLVSFLYIRKSKPASQKPIKKPKEGETPADNIKEEEGVEEETKDTYEPVTLKITVDETQKGRDLLGFIQRSVQPAAETRTWMIEQIGKCKRAERRYLALRLPHKSRVRESTEEASKEETPVTIERVKRAAPRKSMDKKPKDKEGTPQTAKEAGKEDDAEAGKAKGTAVEPTNEATAPPASDAGVGLDKEKEASRTEQSTSVAQAEAGQPDVTMIDAVPEAAAPVPAPEPTSAPPAYGTAQPQTTSEAATDLTAIPSANNTERRSSRRVRISDALPATN</sequence>